<reference evidence="1" key="1">
    <citation type="journal article" date="2021" name="Proc. Natl. Acad. Sci. U.S.A.">
        <title>A Catalog of Tens of Thousands of Viruses from Human Metagenomes Reveals Hidden Associations with Chronic Diseases.</title>
        <authorList>
            <person name="Tisza M.J."/>
            <person name="Buck C.B."/>
        </authorList>
    </citation>
    <scope>NUCLEOTIDE SEQUENCE</scope>
    <source>
        <strain evidence="1">CtfWC31</strain>
    </source>
</reference>
<accession>A0A8S5N645</accession>
<evidence type="ECO:0000313" key="1">
    <source>
        <dbReference type="EMBL" id="DAD90153.1"/>
    </source>
</evidence>
<proteinExistence type="predicted"/>
<sequence length="146" mass="17559">MAILIEDLECYKYAKNKGYEPLTDKRFYMPIRVRVDVQRYLFGTGHTPAENERFYRYCWDLYPHICEECMRPLTQFSATYISHIRTRGAFPEAAHDVRNVNILCFKHHNQWETGNRKAMRIYPGNVQTIEQLTKEYNEVWKDKTIL</sequence>
<name>A0A8S5N645_9CAUD</name>
<protein>
    <submittedName>
        <fullName evidence="1">NinG protein</fullName>
    </submittedName>
</protein>
<dbReference type="EMBL" id="BK015078">
    <property type="protein sequence ID" value="DAD90153.1"/>
    <property type="molecule type" value="Genomic_DNA"/>
</dbReference>
<organism evidence="1">
    <name type="scientific">Siphoviridae sp. ctfWC31</name>
    <dbReference type="NCBI Taxonomy" id="2826414"/>
    <lineage>
        <taxon>Viruses</taxon>
        <taxon>Duplodnaviria</taxon>
        <taxon>Heunggongvirae</taxon>
        <taxon>Uroviricota</taxon>
        <taxon>Caudoviricetes</taxon>
    </lineage>
</organism>